<accession>A0ABS4GVF7</accession>
<dbReference type="RefSeq" id="WP_209812251.1">
    <property type="nucleotide sequence ID" value="NZ_JAGGKT010000018.1"/>
</dbReference>
<reference evidence="1 2" key="1">
    <citation type="submission" date="2021-03" db="EMBL/GenBank/DDBJ databases">
        <title>Genomic Encyclopedia of Type Strains, Phase IV (KMG-IV): sequencing the most valuable type-strain genomes for metagenomic binning, comparative biology and taxonomic classification.</title>
        <authorList>
            <person name="Goeker M."/>
        </authorList>
    </citation>
    <scope>NUCLEOTIDE SEQUENCE [LARGE SCALE GENOMIC DNA]</scope>
    <source>
        <strain evidence="1 2">DSM 24738</strain>
    </source>
</reference>
<name>A0ABS4GVF7_9BACL</name>
<keyword evidence="2" id="KW-1185">Reference proteome</keyword>
<dbReference type="EMBL" id="JAGGKT010000018">
    <property type="protein sequence ID" value="MBP1934245.1"/>
    <property type="molecule type" value="Genomic_DNA"/>
</dbReference>
<organism evidence="1 2">
    <name type="scientific">Ammoniphilus resinae</name>
    <dbReference type="NCBI Taxonomy" id="861532"/>
    <lineage>
        <taxon>Bacteria</taxon>
        <taxon>Bacillati</taxon>
        <taxon>Bacillota</taxon>
        <taxon>Bacilli</taxon>
        <taxon>Bacillales</taxon>
        <taxon>Paenibacillaceae</taxon>
        <taxon>Aneurinibacillus group</taxon>
        <taxon>Ammoniphilus</taxon>
    </lineage>
</organism>
<gene>
    <name evidence="1" type="ORF">J2Z37_004264</name>
</gene>
<protein>
    <submittedName>
        <fullName evidence="1">DNA-binding transcriptional regulator YafY</fullName>
    </submittedName>
</protein>
<keyword evidence="1" id="KW-0238">DNA-binding</keyword>
<comment type="caution">
    <text evidence="1">The sequence shown here is derived from an EMBL/GenBank/DDBJ whole genome shotgun (WGS) entry which is preliminary data.</text>
</comment>
<dbReference type="GO" id="GO:0003677">
    <property type="term" value="F:DNA binding"/>
    <property type="evidence" value="ECO:0007669"/>
    <property type="project" value="UniProtKB-KW"/>
</dbReference>
<sequence length="71" mass="8239">MMYDLHRYLNTEQLVEIIYQDRLGQITQRKLKLISIEGNRLKAYCLSRRAVRSFSIPNILAVFPAALTRGA</sequence>
<evidence type="ECO:0000313" key="1">
    <source>
        <dbReference type="EMBL" id="MBP1934245.1"/>
    </source>
</evidence>
<dbReference type="Proteomes" id="UP001519343">
    <property type="component" value="Unassembled WGS sequence"/>
</dbReference>
<proteinExistence type="predicted"/>
<evidence type="ECO:0000313" key="2">
    <source>
        <dbReference type="Proteomes" id="UP001519343"/>
    </source>
</evidence>